<keyword evidence="8" id="KW-1185">Reference proteome</keyword>
<evidence type="ECO:0000256" key="2">
    <source>
        <dbReference type="ARBA" id="ARBA00005695"/>
    </source>
</evidence>
<protein>
    <submittedName>
        <fullName evidence="7">Peptide/nickel transport system substrate-binding protein</fullName>
    </submittedName>
</protein>
<dbReference type="CDD" id="cd08492">
    <property type="entry name" value="PBP2_NikA_DppA_OppA_like_15"/>
    <property type="match status" value="1"/>
</dbReference>
<comment type="similarity">
    <text evidence="2">Belongs to the bacterial solute-binding protein 5 family.</text>
</comment>
<evidence type="ECO:0000256" key="1">
    <source>
        <dbReference type="ARBA" id="ARBA00004196"/>
    </source>
</evidence>
<dbReference type="PROSITE" id="PS51318">
    <property type="entry name" value="TAT"/>
    <property type="match status" value="1"/>
</dbReference>
<dbReference type="GO" id="GO:0042597">
    <property type="term" value="C:periplasmic space"/>
    <property type="evidence" value="ECO:0007669"/>
    <property type="project" value="UniProtKB-ARBA"/>
</dbReference>
<dbReference type="EMBL" id="FUZP01000002">
    <property type="protein sequence ID" value="SKC60656.1"/>
    <property type="molecule type" value="Genomic_DNA"/>
</dbReference>
<feature type="chain" id="PRO_5012662413" evidence="5">
    <location>
        <begin position="25"/>
        <end position="546"/>
    </location>
</feature>
<evidence type="ECO:0000313" key="7">
    <source>
        <dbReference type="EMBL" id="SKC60656.1"/>
    </source>
</evidence>
<comment type="subcellular location">
    <subcellularLocation>
        <location evidence="1">Cell envelope</location>
    </subcellularLocation>
</comment>
<dbReference type="GO" id="GO:0030313">
    <property type="term" value="C:cell envelope"/>
    <property type="evidence" value="ECO:0007669"/>
    <property type="project" value="UniProtKB-SubCell"/>
</dbReference>
<evidence type="ECO:0000259" key="6">
    <source>
        <dbReference type="Pfam" id="PF00496"/>
    </source>
</evidence>
<proteinExistence type="inferred from homology"/>
<dbReference type="PIRSF" id="PIRSF002741">
    <property type="entry name" value="MppA"/>
    <property type="match status" value="1"/>
</dbReference>
<name>A0A1T5KAE8_9MICO</name>
<reference evidence="7 8" key="1">
    <citation type="submission" date="2017-02" db="EMBL/GenBank/DDBJ databases">
        <authorList>
            <person name="Peterson S.W."/>
        </authorList>
    </citation>
    <scope>NUCLEOTIDE SEQUENCE [LARGE SCALE GENOMIC DNA]</scope>
    <source>
        <strain evidence="7 8">VKM Ac-2059</strain>
    </source>
</reference>
<dbReference type="InterPro" id="IPR000914">
    <property type="entry name" value="SBP_5_dom"/>
</dbReference>
<organism evidence="7 8">
    <name type="scientific">Okibacterium fritillariae</name>
    <dbReference type="NCBI Taxonomy" id="123320"/>
    <lineage>
        <taxon>Bacteria</taxon>
        <taxon>Bacillati</taxon>
        <taxon>Actinomycetota</taxon>
        <taxon>Actinomycetes</taxon>
        <taxon>Micrococcales</taxon>
        <taxon>Microbacteriaceae</taxon>
        <taxon>Okibacterium</taxon>
    </lineage>
</organism>
<dbReference type="PANTHER" id="PTHR30290:SF10">
    <property type="entry name" value="PERIPLASMIC OLIGOPEPTIDE-BINDING PROTEIN-RELATED"/>
    <property type="match status" value="1"/>
</dbReference>
<dbReference type="RefSeq" id="WP_079728138.1">
    <property type="nucleotide sequence ID" value="NZ_FUZP01000002.1"/>
</dbReference>
<dbReference type="Gene3D" id="3.10.105.10">
    <property type="entry name" value="Dipeptide-binding Protein, Domain 3"/>
    <property type="match status" value="1"/>
</dbReference>
<dbReference type="Pfam" id="PF00496">
    <property type="entry name" value="SBP_bac_5"/>
    <property type="match status" value="1"/>
</dbReference>
<dbReference type="GO" id="GO:0043190">
    <property type="term" value="C:ATP-binding cassette (ABC) transporter complex"/>
    <property type="evidence" value="ECO:0007669"/>
    <property type="project" value="InterPro"/>
</dbReference>
<dbReference type="GO" id="GO:1904680">
    <property type="term" value="F:peptide transmembrane transporter activity"/>
    <property type="evidence" value="ECO:0007669"/>
    <property type="project" value="TreeGrafter"/>
</dbReference>
<keyword evidence="3" id="KW-0813">Transport</keyword>
<keyword evidence="4 5" id="KW-0732">Signal</keyword>
<gene>
    <name evidence="7" type="ORF">SAMN06309945_2061</name>
</gene>
<dbReference type="PROSITE" id="PS51257">
    <property type="entry name" value="PROKAR_LIPOPROTEIN"/>
    <property type="match status" value="1"/>
</dbReference>
<dbReference type="InterPro" id="IPR030678">
    <property type="entry name" value="Peptide/Ni-bd"/>
</dbReference>
<evidence type="ECO:0000256" key="3">
    <source>
        <dbReference type="ARBA" id="ARBA00022448"/>
    </source>
</evidence>
<evidence type="ECO:0000256" key="4">
    <source>
        <dbReference type="ARBA" id="ARBA00022729"/>
    </source>
</evidence>
<evidence type="ECO:0000256" key="5">
    <source>
        <dbReference type="SAM" id="SignalP"/>
    </source>
</evidence>
<dbReference type="GO" id="GO:0015833">
    <property type="term" value="P:peptide transport"/>
    <property type="evidence" value="ECO:0007669"/>
    <property type="project" value="TreeGrafter"/>
</dbReference>
<feature type="domain" description="Solute-binding protein family 5" evidence="6">
    <location>
        <begin position="86"/>
        <end position="450"/>
    </location>
</feature>
<dbReference type="SUPFAM" id="SSF53850">
    <property type="entry name" value="Periplasmic binding protein-like II"/>
    <property type="match status" value="1"/>
</dbReference>
<dbReference type="OrthoDB" id="5240629at2"/>
<feature type="signal peptide" evidence="5">
    <location>
        <begin position="1"/>
        <end position="24"/>
    </location>
</feature>
<dbReference type="AlphaFoldDB" id="A0A1T5KAE8"/>
<dbReference type="InterPro" id="IPR039424">
    <property type="entry name" value="SBP_5"/>
</dbReference>
<dbReference type="InterPro" id="IPR006311">
    <property type="entry name" value="TAT_signal"/>
</dbReference>
<evidence type="ECO:0000313" key="8">
    <source>
        <dbReference type="Proteomes" id="UP000190857"/>
    </source>
</evidence>
<accession>A0A1T5KAE8</accession>
<dbReference type="Proteomes" id="UP000190857">
    <property type="component" value="Unassembled WGS sequence"/>
</dbReference>
<dbReference type="STRING" id="123320.SAMN06309945_2061"/>
<sequence>MTTRRRIAALTLATALLAGLGACAAEPGGSPAADTKPVAGGTLRVGENADEPTLLDPHQLSTTNTTTLLRPIFDTLVWQNTDGSFAGGLADSWDVSPDGLEYTFHLREGVTFHDGSPWNAAGLKANFEHIIDPATKSPLAASYIAPYRSSEVVDEYTLKVTLATPYSAFLNVLAQTYLSIVSPKQIVEAPETIAEHPIGSGPYKFHKWVKGESISLVRNEDYAWAPKEAKNQGAPYLDGITFTFVPEDAVRYNGLLADDFDIIEWTPPQNVAQIEKKEGFSFTSTDRPGHPFSLWLNSERAPFDDVAVRQAFVASIDRKDIVDTVSFGQWEVSNGYITPVTPDYAENASAIDFDPDRANELLDEAGWTGRDSQGYRTKNGERLTAFLPHTGTVAQTTQIIELAQAAAKKVGFDVQIQLVSTQEATDRAAVGDYDLTSGIWTTNTADVLWIRYSSDNITTPERRGQNGSYTRDDELDGLLDSARQTTDEAERASLYEQAQERLVELAPAVPLYVRPDLVSHSDRVGGVTFESAYGALWFQDTWLAAE</sequence>
<dbReference type="PANTHER" id="PTHR30290">
    <property type="entry name" value="PERIPLASMIC BINDING COMPONENT OF ABC TRANSPORTER"/>
    <property type="match status" value="1"/>
</dbReference>
<dbReference type="Gene3D" id="3.40.190.10">
    <property type="entry name" value="Periplasmic binding protein-like II"/>
    <property type="match status" value="1"/>
</dbReference>